<feature type="compositionally biased region" description="Basic and acidic residues" evidence="1">
    <location>
        <begin position="30"/>
        <end position="61"/>
    </location>
</feature>
<evidence type="ECO:0000256" key="2">
    <source>
        <dbReference type="SAM" id="SignalP"/>
    </source>
</evidence>
<gene>
    <name evidence="3" type="ORF">EQ803_24725</name>
</gene>
<evidence type="ECO:0008006" key="5">
    <source>
        <dbReference type="Google" id="ProtNLM"/>
    </source>
</evidence>
<dbReference type="PROSITE" id="PS51257">
    <property type="entry name" value="PROKAR_LIPOPROTEIN"/>
    <property type="match status" value="1"/>
</dbReference>
<feature type="signal peptide" evidence="2">
    <location>
        <begin position="1"/>
        <end position="24"/>
    </location>
</feature>
<sequence length="61" mass="6970">MKKRSRIAKIRLVGLVFTLSLGLAACSNNGEKKVDQKDMKNMDQKDMDKMDHGSMKKDEKK</sequence>
<dbReference type="GeneID" id="92800176"/>
<name>A0A4Y8T032_BACTU</name>
<dbReference type="Proteomes" id="UP000297630">
    <property type="component" value="Unassembled WGS sequence"/>
</dbReference>
<feature type="region of interest" description="Disordered" evidence="1">
    <location>
        <begin position="28"/>
        <end position="61"/>
    </location>
</feature>
<comment type="caution">
    <text evidence="3">The sequence shown here is derived from an EMBL/GenBank/DDBJ whole genome shotgun (WGS) entry which is preliminary data.</text>
</comment>
<dbReference type="AlphaFoldDB" id="A0A4Y8T032"/>
<dbReference type="EMBL" id="SCLP01000015">
    <property type="protein sequence ID" value="TFF44235.1"/>
    <property type="molecule type" value="Genomic_DNA"/>
</dbReference>
<evidence type="ECO:0000313" key="3">
    <source>
        <dbReference type="EMBL" id="TFF44235.1"/>
    </source>
</evidence>
<organism evidence="3 4">
    <name type="scientific">Bacillus thuringiensis</name>
    <dbReference type="NCBI Taxonomy" id="1428"/>
    <lineage>
        <taxon>Bacteria</taxon>
        <taxon>Bacillati</taxon>
        <taxon>Bacillota</taxon>
        <taxon>Bacilli</taxon>
        <taxon>Bacillales</taxon>
        <taxon>Bacillaceae</taxon>
        <taxon>Bacillus</taxon>
        <taxon>Bacillus cereus group</taxon>
    </lineage>
</organism>
<dbReference type="RefSeq" id="WP_000747418.1">
    <property type="nucleotide sequence ID" value="NZ_CP176861.1"/>
</dbReference>
<evidence type="ECO:0000256" key="1">
    <source>
        <dbReference type="SAM" id="MobiDB-lite"/>
    </source>
</evidence>
<keyword evidence="2" id="KW-0732">Signal</keyword>
<evidence type="ECO:0000313" key="4">
    <source>
        <dbReference type="Proteomes" id="UP000297630"/>
    </source>
</evidence>
<feature type="chain" id="PRO_5021197112" description="Lipoprotein" evidence="2">
    <location>
        <begin position="25"/>
        <end position="61"/>
    </location>
</feature>
<accession>A0A4Y8T032</accession>
<proteinExistence type="predicted"/>
<protein>
    <recommendedName>
        <fullName evidence="5">Lipoprotein</fullName>
    </recommendedName>
</protein>
<reference evidence="3 4" key="1">
    <citation type="submission" date="2019-01" db="EMBL/GenBank/DDBJ databases">
        <title>Draft genome sequence of Bacillus sp. DPC6431.</title>
        <authorList>
            <person name="Arbulu S."/>
            <person name="Murphy K."/>
            <person name="O'Sullivan O."/>
            <person name="Rea M.C."/>
            <person name="Hill C."/>
            <person name="Ross R.P."/>
        </authorList>
    </citation>
    <scope>NUCLEOTIDE SEQUENCE [LARGE SCALE GENOMIC DNA]</scope>
    <source>
        <strain evidence="3 4">DPC6431</strain>
    </source>
</reference>